<keyword evidence="1" id="KW-0378">Hydrolase</keyword>
<dbReference type="InterPro" id="IPR014718">
    <property type="entry name" value="GH-type_carb-bd"/>
</dbReference>
<accession>A0A0A2L9W0</accession>
<dbReference type="EMBL" id="JQGA01000239">
    <property type="protein sequence ID" value="KGO76719.1"/>
    <property type="molecule type" value="Genomic_DNA"/>
</dbReference>
<dbReference type="OrthoDB" id="114708at2759"/>
<name>A0A0A2L9W0_PENIT</name>
<dbReference type="GO" id="GO:0030246">
    <property type="term" value="F:carbohydrate binding"/>
    <property type="evidence" value="ECO:0007669"/>
    <property type="project" value="InterPro"/>
</dbReference>
<reference evidence="1 2" key="1">
    <citation type="journal article" date="2015" name="Mol. Plant Microbe Interact.">
        <title>Genome, transcriptome, and functional analyses of Penicillium expansum provide new insights into secondary metabolism and pathogenicity.</title>
        <authorList>
            <person name="Ballester A.R."/>
            <person name="Marcet-Houben M."/>
            <person name="Levin E."/>
            <person name="Sela N."/>
            <person name="Selma-Lazaro C."/>
            <person name="Carmona L."/>
            <person name="Wisniewski M."/>
            <person name="Droby S."/>
            <person name="Gonzalez-Candelas L."/>
            <person name="Gabaldon T."/>
        </authorList>
    </citation>
    <scope>NUCLEOTIDE SEQUENCE [LARGE SCALE GENOMIC DNA]</scope>
    <source>
        <strain evidence="1 2">PHI-1</strain>
    </source>
</reference>
<dbReference type="Proteomes" id="UP000030104">
    <property type="component" value="Unassembled WGS sequence"/>
</dbReference>
<gene>
    <name evidence="1" type="ORF">PITC_090730</name>
</gene>
<dbReference type="InterPro" id="IPR011013">
    <property type="entry name" value="Gal_mutarotase_sf_dom"/>
</dbReference>
<organism evidence="1 2">
    <name type="scientific">Penicillium italicum</name>
    <name type="common">Blue mold</name>
    <dbReference type="NCBI Taxonomy" id="40296"/>
    <lineage>
        <taxon>Eukaryota</taxon>
        <taxon>Fungi</taxon>
        <taxon>Dikarya</taxon>
        <taxon>Ascomycota</taxon>
        <taxon>Pezizomycotina</taxon>
        <taxon>Eurotiomycetes</taxon>
        <taxon>Eurotiomycetidae</taxon>
        <taxon>Eurotiales</taxon>
        <taxon>Aspergillaceae</taxon>
        <taxon>Penicillium</taxon>
    </lineage>
</organism>
<proteinExistence type="predicted"/>
<evidence type="ECO:0000313" key="2">
    <source>
        <dbReference type="Proteomes" id="UP000030104"/>
    </source>
</evidence>
<dbReference type="GO" id="GO:0005975">
    <property type="term" value="P:carbohydrate metabolic process"/>
    <property type="evidence" value="ECO:0007669"/>
    <property type="project" value="InterPro"/>
</dbReference>
<dbReference type="AlphaFoldDB" id="A0A0A2L9W0"/>
<dbReference type="PhylomeDB" id="A0A0A2L9W0"/>
<dbReference type="GO" id="GO:0016787">
    <property type="term" value="F:hydrolase activity"/>
    <property type="evidence" value="ECO:0007669"/>
    <property type="project" value="UniProtKB-KW"/>
</dbReference>
<dbReference type="SUPFAM" id="SSF74650">
    <property type="entry name" value="Galactose mutarotase-like"/>
    <property type="match status" value="1"/>
</dbReference>
<dbReference type="Gene3D" id="2.70.98.10">
    <property type="match status" value="1"/>
</dbReference>
<comment type="caution">
    <text evidence="1">The sequence shown here is derived from an EMBL/GenBank/DDBJ whole genome shotgun (WGS) entry which is preliminary data.</text>
</comment>
<sequence length="44" mass="4810">MTIYTIITRTGVSGSAHRVCMILNQYEMSSGGPFHPYSGSSRDT</sequence>
<evidence type="ECO:0000313" key="1">
    <source>
        <dbReference type="EMBL" id="KGO76719.1"/>
    </source>
</evidence>
<keyword evidence="2" id="KW-1185">Reference proteome</keyword>
<protein>
    <submittedName>
        <fullName evidence="1">Glycoside hydrolase-type carbohydrate-binding</fullName>
    </submittedName>
</protein>
<dbReference type="HOGENOM" id="CLU_3224773_0_0_1"/>